<dbReference type="PANTHER" id="PTHR22811">
    <property type="entry name" value="TRANSMEMBRANE EMP24 DOMAIN-CONTAINING PROTEIN"/>
    <property type="match status" value="1"/>
</dbReference>
<dbReference type="Pfam" id="PF01105">
    <property type="entry name" value="EMP24_GP25L"/>
    <property type="match status" value="1"/>
</dbReference>
<evidence type="ECO:0000256" key="2">
    <source>
        <dbReference type="ARBA" id="ARBA00007104"/>
    </source>
</evidence>
<keyword evidence="10" id="KW-1185">Reference proteome</keyword>
<dbReference type="EMBL" id="KV453912">
    <property type="protein sequence ID" value="ODV79294.1"/>
    <property type="molecule type" value="Genomic_DNA"/>
</dbReference>
<comment type="subcellular location">
    <subcellularLocation>
        <location evidence="1">Membrane</location>
        <topology evidence="1">Single-pass type I membrane protein</topology>
    </subcellularLocation>
</comment>
<protein>
    <recommendedName>
        <fullName evidence="8">GOLD domain-containing protein</fullName>
    </recommendedName>
</protein>
<dbReference type="GO" id="GO:0016020">
    <property type="term" value="C:membrane"/>
    <property type="evidence" value="ECO:0007669"/>
    <property type="project" value="UniProtKB-SubCell"/>
</dbReference>
<evidence type="ECO:0000259" key="8">
    <source>
        <dbReference type="SMART" id="SM01190"/>
    </source>
</evidence>
<proteinExistence type="inferred from homology"/>
<dbReference type="SMART" id="SM01190">
    <property type="entry name" value="EMP24_GP25L"/>
    <property type="match status" value="1"/>
</dbReference>
<evidence type="ECO:0000256" key="7">
    <source>
        <dbReference type="SAM" id="Phobius"/>
    </source>
</evidence>
<dbReference type="GeneID" id="30981848"/>
<evidence type="ECO:0000313" key="9">
    <source>
        <dbReference type="EMBL" id="ODV79294.1"/>
    </source>
</evidence>
<organism evidence="9 10">
    <name type="scientific">Suhomyces tanzawaensis NRRL Y-17324</name>
    <dbReference type="NCBI Taxonomy" id="984487"/>
    <lineage>
        <taxon>Eukaryota</taxon>
        <taxon>Fungi</taxon>
        <taxon>Dikarya</taxon>
        <taxon>Ascomycota</taxon>
        <taxon>Saccharomycotina</taxon>
        <taxon>Pichiomycetes</taxon>
        <taxon>Debaryomycetaceae</taxon>
        <taxon>Suhomyces</taxon>
    </lineage>
</organism>
<evidence type="ECO:0000256" key="3">
    <source>
        <dbReference type="ARBA" id="ARBA00022692"/>
    </source>
</evidence>
<keyword evidence="5 7" id="KW-1133">Transmembrane helix</keyword>
<feature type="domain" description="GOLD" evidence="8">
    <location>
        <begin position="1"/>
        <end position="163"/>
    </location>
</feature>
<evidence type="ECO:0000313" key="10">
    <source>
        <dbReference type="Proteomes" id="UP000094285"/>
    </source>
</evidence>
<sequence length="168" mass="19493">MVVINIKTNGRHGDGQTLDFYVVDLLGNEYRKKSDIVGTSKVAFTSHHSAAFDVCFTNLKNPAYKGHLSREVELEIESGSAARDWNAIQTSEKLKPVELELRRIEDLTAEIYEELQYLKRREERMRDTNESTNDRVKYFSTIVIISLIGLGAWQIQYLRHYFKVKHII</sequence>
<evidence type="ECO:0000256" key="5">
    <source>
        <dbReference type="ARBA" id="ARBA00022989"/>
    </source>
</evidence>
<evidence type="ECO:0000256" key="6">
    <source>
        <dbReference type="ARBA" id="ARBA00023136"/>
    </source>
</evidence>
<evidence type="ECO:0000256" key="4">
    <source>
        <dbReference type="ARBA" id="ARBA00022729"/>
    </source>
</evidence>
<dbReference type="InterPro" id="IPR015720">
    <property type="entry name" value="Emp24-like"/>
</dbReference>
<gene>
    <name evidence="9" type="ORF">CANTADRAFT_26266</name>
</gene>
<dbReference type="STRING" id="984487.A0A1E4SIG6"/>
<comment type="similarity">
    <text evidence="2">Belongs to the EMP24/GP25L family.</text>
</comment>
<keyword evidence="3 7" id="KW-0812">Transmembrane</keyword>
<dbReference type="Proteomes" id="UP000094285">
    <property type="component" value="Unassembled WGS sequence"/>
</dbReference>
<keyword evidence="4" id="KW-0732">Signal</keyword>
<accession>A0A1E4SIG6</accession>
<dbReference type="OrthoDB" id="759142at2759"/>
<name>A0A1E4SIG6_9ASCO</name>
<feature type="transmembrane region" description="Helical" evidence="7">
    <location>
        <begin position="138"/>
        <end position="158"/>
    </location>
</feature>
<dbReference type="InterPro" id="IPR009038">
    <property type="entry name" value="GOLD_dom"/>
</dbReference>
<reference evidence="10" key="1">
    <citation type="submission" date="2016-05" db="EMBL/GenBank/DDBJ databases">
        <title>Comparative genomics of biotechnologically important yeasts.</title>
        <authorList>
            <consortium name="DOE Joint Genome Institute"/>
            <person name="Riley R."/>
            <person name="Haridas S."/>
            <person name="Wolfe K.H."/>
            <person name="Lopes M.R."/>
            <person name="Hittinger C.T."/>
            <person name="Goker M."/>
            <person name="Salamov A."/>
            <person name="Wisecaver J."/>
            <person name="Long T.M."/>
            <person name="Aerts A.L."/>
            <person name="Barry K."/>
            <person name="Choi C."/>
            <person name="Clum A."/>
            <person name="Coughlan A.Y."/>
            <person name="Deshpande S."/>
            <person name="Douglass A.P."/>
            <person name="Hanson S.J."/>
            <person name="Klenk H.-P."/>
            <person name="Labutti K."/>
            <person name="Lapidus A."/>
            <person name="Lindquist E."/>
            <person name="Lipzen A."/>
            <person name="Meier-Kolthoff J.P."/>
            <person name="Ohm R.A."/>
            <person name="Otillar R.P."/>
            <person name="Pangilinan J."/>
            <person name="Peng Y."/>
            <person name="Rokas A."/>
            <person name="Rosa C.A."/>
            <person name="Scheuner C."/>
            <person name="Sibirny A.A."/>
            <person name="Slot J.C."/>
            <person name="Stielow J.B."/>
            <person name="Sun H."/>
            <person name="Kurtzman C.P."/>
            <person name="Blackwell M."/>
            <person name="Grigoriev I.V."/>
            <person name="Jeffries T.W."/>
        </authorList>
    </citation>
    <scope>NUCLEOTIDE SEQUENCE [LARGE SCALE GENOMIC DNA]</scope>
    <source>
        <strain evidence="10">NRRL Y-17324</strain>
    </source>
</reference>
<dbReference type="RefSeq" id="XP_020064416.1">
    <property type="nucleotide sequence ID" value="XM_020207711.1"/>
</dbReference>
<dbReference type="AlphaFoldDB" id="A0A1E4SIG6"/>
<keyword evidence="6 7" id="KW-0472">Membrane</keyword>
<evidence type="ECO:0000256" key="1">
    <source>
        <dbReference type="ARBA" id="ARBA00004479"/>
    </source>
</evidence>